<comment type="caution">
    <text evidence="2">The sequence shown here is derived from an EMBL/GenBank/DDBJ whole genome shotgun (WGS) entry which is preliminary data.</text>
</comment>
<keyword evidence="1" id="KW-0472">Membrane</keyword>
<name>A0A0A6S937_9GAMM</name>
<gene>
    <name evidence="2" type="ORF">PN36_07030</name>
</gene>
<dbReference type="Proteomes" id="UP000030428">
    <property type="component" value="Unassembled WGS sequence"/>
</dbReference>
<evidence type="ECO:0000313" key="3">
    <source>
        <dbReference type="Proteomes" id="UP000030428"/>
    </source>
</evidence>
<dbReference type="AlphaFoldDB" id="A0A0A6S937"/>
<sequence>MIHYKSNLMFLLIVFIEQIKFYWILFNFDIFISRFYAFLSVILLSFIKKYSTIPTLNIDILF</sequence>
<organism evidence="2 3">
    <name type="scientific">Candidatus Thiomargarita nelsonii</name>
    <dbReference type="NCBI Taxonomy" id="1003181"/>
    <lineage>
        <taxon>Bacteria</taxon>
        <taxon>Pseudomonadati</taxon>
        <taxon>Pseudomonadota</taxon>
        <taxon>Gammaproteobacteria</taxon>
        <taxon>Thiotrichales</taxon>
        <taxon>Thiotrichaceae</taxon>
        <taxon>Thiomargarita</taxon>
    </lineage>
</organism>
<feature type="transmembrane region" description="Helical" evidence="1">
    <location>
        <begin position="7"/>
        <end position="25"/>
    </location>
</feature>
<keyword evidence="1" id="KW-0812">Transmembrane</keyword>
<feature type="transmembrane region" description="Helical" evidence="1">
    <location>
        <begin position="31"/>
        <end position="47"/>
    </location>
</feature>
<keyword evidence="1" id="KW-1133">Transmembrane helix</keyword>
<keyword evidence="3" id="KW-1185">Reference proteome</keyword>
<proteinExistence type="predicted"/>
<accession>A0A0A6S937</accession>
<evidence type="ECO:0000313" key="2">
    <source>
        <dbReference type="EMBL" id="KHD05591.1"/>
    </source>
</evidence>
<evidence type="ECO:0000256" key="1">
    <source>
        <dbReference type="SAM" id="Phobius"/>
    </source>
</evidence>
<dbReference type="EMBL" id="JSZA02000020">
    <property type="protein sequence ID" value="KHD05591.1"/>
    <property type="molecule type" value="Genomic_DNA"/>
</dbReference>
<reference evidence="2 3" key="1">
    <citation type="journal article" date="2016" name="Front. Microbiol.">
        <title>Single-Cell (Meta-)Genomics of a Dimorphic Candidatus Thiomargarita nelsonii Reveals Genomic Plasticity.</title>
        <authorList>
            <person name="Flood B.E."/>
            <person name="Fliss P."/>
            <person name="Jones D.S."/>
            <person name="Dick G.J."/>
            <person name="Jain S."/>
            <person name="Kaster A.K."/>
            <person name="Winkel M."/>
            <person name="Mussmann M."/>
            <person name="Bailey J."/>
        </authorList>
    </citation>
    <scope>NUCLEOTIDE SEQUENCE [LARGE SCALE GENOMIC DNA]</scope>
    <source>
        <strain evidence="2">Hydrate Ridge</strain>
    </source>
</reference>
<protein>
    <submittedName>
        <fullName evidence="2">Uncharacterized protein</fullName>
    </submittedName>
</protein>